<feature type="region of interest" description="Disordered" evidence="1">
    <location>
        <begin position="94"/>
        <end position="143"/>
    </location>
</feature>
<name>A0A165WGW1_9AGAM</name>
<evidence type="ECO:0000313" key="2">
    <source>
        <dbReference type="EMBL" id="KZP07633.1"/>
    </source>
</evidence>
<protein>
    <submittedName>
        <fullName evidence="2">Uncharacterized protein</fullName>
    </submittedName>
</protein>
<dbReference type="AlphaFoldDB" id="A0A165WGW1"/>
<accession>A0A165WGW1</accession>
<reference evidence="2 3" key="1">
    <citation type="journal article" date="2016" name="Mol. Biol. Evol.">
        <title>Comparative Genomics of Early-Diverging Mushroom-Forming Fungi Provides Insights into the Origins of Lignocellulose Decay Capabilities.</title>
        <authorList>
            <person name="Nagy L.G."/>
            <person name="Riley R."/>
            <person name="Tritt A."/>
            <person name="Adam C."/>
            <person name="Daum C."/>
            <person name="Floudas D."/>
            <person name="Sun H."/>
            <person name="Yadav J.S."/>
            <person name="Pangilinan J."/>
            <person name="Larsson K.H."/>
            <person name="Matsuura K."/>
            <person name="Barry K."/>
            <person name="Labutti K."/>
            <person name="Kuo R."/>
            <person name="Ohm R.A."/>
            <person name="Bhattacharya S.S."/>
            <person name="Shirouzu T."/>
            <person name="Yoshinaga Y."/>
            <person name="Martin F.M."/>
            <person name="Grigoriev I.V."/>
            <person name="Hibbett D.S."/>
        </authorList>
    </citation>
    <scope>NUCLEOTIDE SEQUENCE [LARGE SCALE GENOMIC DNA]</scope>
    <source>
        <strain evidence="2 3">CBS 109695</strain>
    </source>
</reference>
<evidence type="ECO:0000313" key="3">
    <source>
        <dbReference type="Proteomes" id="UP000076532"/>
    </source>
</evidence>
<evidence type="ECO:0000256" key="1">
    <source>
        <dbReference type="SAM" id="MobiDB-lite"/>
    </source>
</evidence>
<dbReference type="Proteomes" id="UP000076532">
    <property type="component" value="Unassembled WGS sequence"/>
</dbReference>
<sequence>MLLVIGEHGHVVSPPPPCRLAPRRDWDGAPTTAELQVTRGILLTPPRGRRGGGVKPTIGWTPHFEVQHMESGFRTPHPQTRAVCLNPHAIYLPKHRPPLRTPRSGALIRDTGTERDGPAAGRERGSGWGGREESAGDGGAKSGLGVGFGEGGCRFTPELWLKLHLRSRPKHPDASWGVPAPSRTTSVSTFDFSSRIYRMAFNIMRPQDPDISCLGSMSREPAFFGSCVPSLHTTNSGGSGTWGTGRKILTPQFCDATSGAATPTLRFVQTAGGWNQ</sequence>
<dbReference type="EMBL" id="KV417744">
    <property type="protein sequence ID" value="KZP07633.1"/>
    <property type="molecule type" value="Genomic_DNA"/>
</dbReference>
<feature type="compositionally biased region" description="Basic and acidic residues" evidence="1">
    <location>
        <begin position="111"/>
        <end position="134"/>
    </location>
</feature>
<gene>
    <name evidence="2" type="ORF">FIBSPDRAFT_280144</name>
</gene>
<keyword evidence="3" id="KW-1185">Reference proteome</keyword>
<organism evidence="2 3">
    <name type="scientific">Athelia psychrophila</name>
    <dbReference type="NCBI Taxonomy" id="1759441"/>
    <lineage>
        <taxon>Eukaryota</taxon>
        <taxon>Fungi</taxon>
        <taxon>Dikarya</taxon>
        <taxon>Basidiomycota</taxon>
        <taxon>Agaricomycotina</taxon>
        <taxon>Agaricomycetes</taxon>
        <taxon>Agaricomycetidae</taxon>
        <taxon>Atheliales</taxon>
        <taxon>Atheliaceae</taxon>
        <taxon>Athelia</taxon>
    </lineage>
</organism>
<proteinExistence type="predicted"/>